<keyword evidence="1" id="KW-0812">Transmembrane</keyword>
<dbReference type="AlphaFoldDB" id="A0A917Y5H5"/>
<keyword evidence="3" id="KW-1185">Reference proteome</keyword>
<comment type="caution">
    <text evidence="2">The sequence shown here is derived from an EMBL/GenBank/DDBJ whole genome shotgun (WGS) entry which is preliminary data.</text>
</comment>
<gene>
    <name evidence="2" type="ORF">GCM10007971_37990</name>
</gene>
<protein>
    <submittedName>
        <fullName evidence="2">Uncharacterized protein</fullName>
    </submittedName>
</protein>
<reference evidence="2" key="2">
    <citation type="submission" date="2020-09" db="EMBL/GenBank/DDBJ databases">
        <authorList>
            <person name="Sun Q."/>
            <person name="Ohkuma M."/>
        </authorList>
    </citation>
    <scope>NUCLEOTIDE SEQUENCE</scope>
    <source>
        <strain evidence="2">JCM 17251</strain>
    </source>
</reference>
<dbReference type="Proteomes" id="UP000624041">
    <property type="component" value="Unassembled WGS sequence"/>
</dbReference>
<name>A0A917Y5H5_9BACI</name>
<evidence type="ECO:0000313" key="3">
    <source>
        <dbReference type="Proteomes" id="UP000624041"/>
    </source>
</evidence>
<feature type="transmembrane region" description="Helical" evidence="1">
    <location>
        <begin position="33"/>
        <end position="52"/>
    </location>
</feature>
<dbReference type="EMBL" id="BMOS01000057">
    <property type="protein sequence ID" value="GGN67277.1"/>
    <property type="molecule type" value="Genomic_DNA"/>
</dbReference>
<evidence type="ECO:0000256" key="1">
    <source>
        <dbReference type="SAM" id="Phobius"/>
    </source>
</evidence>
<accession>A0A917Y5H5</accession>
<evidence type="ECO:0000313" key="2">
    <source>
        <dbReference type="EMBL" id="GGN67277.1"/>
    </source>
</evidence>
<sequence>MKRTCLKLSLIVGSVAFIVTYFVTFLMESPRPFSASLVVAFLIFEISYYYFFNKGKRQYDL</sequence>
<keyword evidence="1" id="KW-1133">Transmembrane helix</keyword>
<reference evidence="2" key="1">
    <citation type="journal article" date="2014" name="Int. J. Syst. Evol. Microbiol.">
        <title>Complete genome sequence of Corynebacterium casei LMG S-19264T (=DSM 44701T), isolated from a smear-ripened cheese.</title>
        <authorList>
            <consortium name="US DOE Joint Genome Institute (JGI-PGF)"/>
            <person name="Walter F."/>
            <person name="Albersmeier A."/>
            <person name="Kalinowski J."/>
            <person name="Ruckert C."/>
        </authorList>
    </citation>
    <scope>NUCLEOTIDE SEQUENCE</scope>
    <source>
        <strain evidence="2">JCM 17251</strain>
    </source>
</reference>
<proteinExistence type="predicted"/>
<keyword evidence="1" id="KW-0472">Membrane</keyword>
<feature type="transmembrane region" description="Helical" evidence="1">
    <location>
        <begin position="7"/>
        <end position="27"/>
    </location>
</feature>
<organism evidence="2 3">
    <name type="scientific">Oceanobacillus indicireducens</name>
    <dbReference type="NCBI Taxonomy" id="1004261"/>
    <lineage>
        <taxon>Bacteria</taxon>
        <taxon>Bacillati</taxon>
        <taxon>Bacillota</taxon>
        <taxon>Bacilli</taxon>
        <taxon>Bacillales</taxon>
        <taxon>Bacillaceae</taxon>
        <taxon>Oceanobacillus</taxon>
    </lineage>
</organism>